<evidence type="ECO:0000313" key="6">
    <source>
        <dbReference type="Proteomes" id="UP001209755"/>
    </source>
</evidence>
<accession>A0ABT3H8T5</accession>
<dbReference type="Gene3D" id="1.10.287.470">
    <property type="entry name" value="Helix hairpin bin"/>
    <property type="match status" value="2"/>
</dbReference>
<comment type="caution">
    <text evidence="5">The sequence shown here is derived from an EMBL/GenBank/DDBJ whole genome shotgun (WGS) entry which is preliminary data.</text>
</comment>
<dbReference type="Pfam" id="PF25881">
    <property type="entry name" value="HH_YBHG"/>
    <property type="match status" value="1"/>
</dbReference>
<keyword evidence="2 3" id="KW-0175">Coiled coil</keyword>
<feature type="domain" description="YbhG-like alpha-helical hairpin" evidence="4">
    <location>
        <begin position="66"/>
        <end position="188"/>
    </location>
</feature>
<evidence type="ECO:0000256" key="1">
    <source>
        <dbReference type="ARBA" id="ARBA00004196"/>
    </source>
</evidence>
<evidence type="ECO:0000256" key="2">
    <source>
        <dbReference type="ARBA" id="ARBA00023054"/>
    </source>
</evidence>
<dbReference type="Gene3D" id="2.40.50.100">
    <property type="match status" value="1"/>
</dbReference>
<organism evidence="5 6">
    <name type="scientific">Rhodobium gokarnense</name>
    <dbReference type="NCBI Taxonomy" id="364296"/>
    <lineage>
        <taxon>Bacteria</taxon>
        <taxon>Pseudomonadati</taxon>
        <taxon>Pseudomonadota</taxon>
        <taxon>Alphaproteobacteria</taxon>
        <taxon>Hyphomicrobiales</taxon>
        <taxon>Rhodobiaceae</taxon>
        <taxon>Rhodobium</taxon>
    </lineage>
</organism>
<dbReference type="PANTHER" id="PTHR32347:SF23">
    <property type="entry name" value="BLL5650 PROTEIN"/>
    <property type="match status" value="1"/>
</dbReference>
<comment type="subcellular location">
    <subcellularLocation>
        <location evidence="1">Cell envelope</location>
    </subcellularLocation>
</comment>
<protein>
    <submittedName>
        <fullName evidence="5">HlyD family secretion protein</fullName>
    </submittedName>
</protein>
<dbReference type="PANTHER" id="PTHR32347">
    <property type="entry name" value="EFFLUX SYSTEM COMPONENT YKNX-RELATED"/>
    <property type="match status" value="1"/>
</dbReference>
<keyword evidence="6" id="KW-1185">Reference proteome</keyword>
<evidence type="ECO:0000259" key="4">
    <source>
        <dbReference type="Pfam" id="PF25881"/>
    </source>
</evidence>
<dbReference type="Proteomes" id="UP001209755">
    <property type="component" value="Unassembled WGS sequence"/>
</dbReference>
<dbReference type="InterPro" id="IPR059052">
    <property type="entry name" value="HH_YbhG-like"/>
</dbReference>
<evidence type="ECO:0000313" key="5">
    <source>
        <dbReference type="EMBL" id="MCW2306805.1"/>
    </source>
</evidence>
<proteinExistence type="predicted"/>
<dbReference type="Gene3D" id="2.40.30.170">
    <property type="match status" value="1"/>
</dbReference>
<dbReference type="SUPFAM" id="SSF111369">
    <property type="entry name" value="HlyD-like secretion proteins"/>
    <property type="match status" value="1"/>
</dbReference>
<dbReference type="EMBL" id="JAOQNS010000003">
    <property type="protein sequence ID" value="MCW2306805.1"/>
    <property type="molecule type" value="Genomic_DNA"/>
</dbReference>
<gene>
    <name evidence="5" type="ORF">M2319_001127</name>
</gene>
<name>A0ABT3H8T5_9HYPH</name>
<dbReference type="InterPro" id="IPR050465">
    <property type="entry name" value="UPF0194_transport"/>
</dbReference>
<feature type="coiled-coil region" evidence="3">
    <location>
        <begin position="67"/>
        <end position="158"/>
    </location>
</feature>
<sequence length="324" mass="35217">MIDLICKIAVIAQIAAFCGPDTGPVFAGYVEGDYTRIAPIEASRIIDVHVGRGDRVTKDQLIADMEKDDAKLAVDNARASVAEAEARYADLKLGKRPEEIAAIEASLRSAEAQAKQASATFERQKQLFERGHASKAQLDEAEANHDVAKAKVGEIEANLAVARLPARKEEIKAADERLSQARSNLETALWKLEQRRLLAPANGRIFDVLRRSGEIAAPESAVVTMLADGAIKLRFYVPEQSIADIKTGTKLSVGCDGCADDLTATVSYVAAEPEFTPPVIYSIETRQKLVYLVEARPPEGDDRLRPGQIIDVRLAEPKTAEASR</sequence>
<reference evidence="6" key="1">
    <citation type="submission" date="2023-07" db="EMBL/GenBank/DDBJ databases">
        <title>Genome sequencing of Purple Non-Sulfur Bacteria from various extreme environments.</title>
        <authorList>
            <person name="Mayer M."/>
        </authorList>
    </citation>
    <scope>NUCLEOTIDE SEQUENCE [LARGE SCALE GENOMIC DNA]</scope>
    <source>
        <strain evidence="6">DSM 17935</strain>
    </source>
</reference>
<evidence type="ECO:0000256" key="3">
    <source>
        <dbReference type="SAM" id="Coils"/>
    </source>
</evidence>